<sequence>MRTDSKTLVSLRKNSKCKRVATPNIRDVPQASRGAALRRRLEDRFDRSPDLDEVGEEPQELVPPTKFTQEMIHWYHQAKELSESGVAGSCTFAQFIMTDPPKFDGKLDPLKADDWIRNMEGIFRAENVRDDQKVNFAT</sequence>
<name>A0ABD3IRG3_EUCGL</name>
<accession>A0ABD3IRG3</accession>
<dbReference type="AlphaFoldDB" id="A0ABD3IRG3"/>
<dbReference type="EMBL" id="JBJKBG010000011">
    <property type="protein sequence ID" value="KAL3717020.1"/>
    <property type="molecule type" value="Genomic_DNA"/>
</dbReference>
<organism evidence="1 2">
    <name type="scientific">Eucalyptus globulus</name>
    <name type="common">Tasmanian blue gum</name>
    <dbReference type="NCBI Taxonomy" id="34317"/>
    <lineage>
        <taxon>Eukaryota</taxon>
        <taxon>Viridiplantae</taxon>
        <taxon>Streptophyta</taxon>
        <taxon>Embryophyta</taxon>
        <taxon>Tracheophyta</taxon>
        <taxon>Spermatophyta</taxon>
        <taxon>Magnoliopsida</taxon>
        <taxon>eudicotyledons</taxon>
        <taxon>Gunneridae</taxon>
        <taxon>Pentapetalae</taxon>
        <taxon>rosids</taxon>
        <taxon>malvids</taxon>
        <taxon>Myrtales</taxon>
        <taxon>Myrtaceae</taxon>
        <taxon>Myrtoideae</taxon>
        <taxon>Eucalypteae</taxon>
        <taxon>Eucalyptus</taxon>
    </lineage>
</organism>
<evidence type="ECO:0000313" key="1">
    <source>
        <dbReference type="EMBL" id="KAL3717020.1"/>
    </source>
</evidence>
<reference evidence="1 2" key="1">
    <citation type="submission" date="2024-11" db="EMBL/GenBank/DDBJ databases">
        <title>Chromosome-level genome assembly of Eucalyptus globulus Labill. provides insights into its genome evolution.</title>
        <authorList>
            <person name="Li X."/>
        </authorList>
    </citation>
    <scope>NUCLEOTIDE SEQUENCE [LARGE SCALE GENOMIC DNA]</scope>
    <source>
        <strain evidence="1">CL2024</strain>
        <tissue evidence="1">Fresh tender leaves</tissue>
    </source>
</reference>
<evidence type="ECO:0000313" key="2">
    <source>
        <dbReference type="Proteomes" id="UP001634007"/>
    </source>
</evidence>
<keyword evidence="2" id="KW-1185">Reference proteome</keyword>
<dbReference type="Proteomes" id="UP001634007">
    <property type="component" value="Unassembled WGS sequence"/>
</dbReference>
<protein>
    <submittedName>
        <fullName evidence="1">Uncharacterized protein</fullName>
    </submittedName>
</protein>
<gene>
    <name evidence="1" type="ORF">ACJRO7_008577</name>
</gene>
<proteinExistence type="predicted"/>
<comment type="caution">
    <text evidence="1">The sequence shown here is derived from an EMBL/GenBank/DDBJ whole genome shotgun (WGS) entry which is preliminary data.</text>
</comment>